<organism evidence="10 11">
    <name type="scientific">Reichenbachiella agarivorans</name>
    <dbReference type="NCBI Taxonomy" id="2979464"/>
    <lineage>
        <taxon>Bacteria</taxon>
        <taxon>Pseudomonadati</taxon>
        <taxon>Bacteroidota</taxon>
        <taxon>Cytophagia</taxon>
        <taxon>Cytophagales</taxon>
        <taxon>Reichenbachiellaceae</taxon>
        <taxon>Reichenbachiella</taxon>
    </lineage>
</organism>
<evidence type="ECO:0000256" key="4">
    <source>
        <dbReference type="ARBA" id="ARBA00022694"/>
    </source>
</evidence>
<evidence type="ECO:0000256" key="7">
    <source>
        <dbReference type="ARBA" id="ARBA00048539"/>
    </source>
</evidence>
<dbReference type="HAMAP" id="MF_01161">
    <property type="entry name" value="tRNA_Ile_lys_synt"/>
    <property type="match status" value="1"/>
</dbReference>
<dbReference type="SUPFAM" id="SSF52402">
    <property type="entry name" value="Adenine nucleotide alpha hydrolases-like"/>
    <property type="match status" value="1"/>
</dbReference>
<dbReference type="Proteomes" id="UP001065174">
    <property type="component" value="Chromosome"/>
</dbReference>
<evidence type="ECO:0000256" key="2">
    <source>
        <dbReference type="ARBA" id="ARBA00022490"/>
    </source>
</evidence>
<dbReference type="InterPro" id="IPR014729">
    <property type="entry name" value="Rossmann-like_a/b/a_fold"/>
</dbReference>
<name>A0ABY6CJD4_9BACT</name>
<evidence type="ECO:0000256" key="6">
    <source>
        <dbReference type="ARBA" id="ARBA00022840"/>
    </source>
</evidence>
<evidence type="ECO:0000256" key="3">
    <source>
        <dbReference type="ARBA" id="ARBA00022598"/>
    </source>
</evidence>
<dbReference type="InterPro" id="IPR020825">
    <property type="entry name" value="Phe-tRNA_synthase-like_B3/B4"/>
</dbReference>
<dbReference type="Pfam" id="PF01171">
    <property type="entry name" value="ATP_bind_3"/>
    <property type="match status" value="1"/>
</dbReference>
<dbReference type="InterPro" id="IPR012795">
    <property type="entry name" value="tRNA_Ile_lys_synt_N"/>
</dbReference>
<keyword evidence="4 8" id="KW-0819">tRNA processing</keyword>
<dbReference type="InterPro" id="IPR012796">
    <property type="entry name" value="Lysidine-tRNA-synth_C"/>
</dbReference>
<evidence type="ECO:0000259" key="9">
    <source>
        <dbReference type="SMART" id="SM00977"/>
    </source>
</evidence>
<evidence type="ECO:0000256" key="1">
    <source>
        <dbReference type="ARBA" id="ARBA00004496"/>
    </source>
</evidence>
<comment type="function">
    <text evidence="8">Ligates lysine onto the cytidine present at position 34 of the AUA codon-specific tRNA(Ile) that contains the anticodon CAU, in an ATP-dependent manner. Cytidine is converted to lysidine, thus changing the amino acid specificity of the tRNA from methionine to isoleucine.</text>
</comment>
<keyword evidence="11" id="KW-1185">Reference proteome</keyword>
<dbReference type="CDD" id="cd01992">
    <property type="entry name" value="TilS_N"/>
    <property type="match status" value="1"/>
</dbReference>
<dbReference type="PANTHER" id="PTHR43033:SF1">
    <property type="entry name" value="TRNA(ILE)-LYSIDINE SYNTHASE-RELATED"/>
    <property type="match status" value="1"/>
</dbReference>
<proteinExistence type="inferred from homology"/>
<dbReference type="Gene3D" id="3.40.50.620">
    <property type="entry name" value="HUPs"/>
    <property type="match status" value="1"/>
</dbReference>
<comment type="catalytic activity">
    <reaction evidence="7 8">
        <text>cytidine(34) in tRNA(Ile2) + L-lysine + ATP = lysidine(34) in tRNA(Ile2) + AMP + diphosphate + H(+)</text>
        <dbReference type="Rhea" id="RHEA:43744"/>
        <dbReference type="Rhea" id="RHEA-COMP:10625"/>
        <dbReference type="Rhea" id="RHEA-COMP:10670"/>
        <dbReference type="ChEBI" id="CHEBI:15378"/>
        <dbReference type="ChEBI" id="CHEBI:30616"/>
        <dbReference type="ChEBI" id="CHEBI:32551"/>
        <dbReference type="ChEBI" id="CHEBI:33019"/>
        <dbReference type="ChEBI" id="CHEBI:82748"/>
        <dbReference type="ChEBI" id="CHEBI:83665"/>
        <dbReference type="ChEBI" id="CHEBI:456215"/>
        <dbReference type="EC" id="6.3.4.19"/>
    </reaction>
</comment>
<dbReference type="EC" id="6.3.4.19" evidence="8"/>
<comment type="subcellular location">
    <subcellularLocation>
        <location evidence="1 8">Cytoplasm</location>
    </subcellularLocation>
</comment>
<accession>A0ABY6CJD4</accession>
<evidence type="ECO:0000256" key="8">
    <source>
        <dbReference type="HAMAP-Rule" id="MF_01161"/>
    </source>
</evidence>
<feature type="binding site" evidence="8">
    <location>
        <begin position="29"/>
        <end position="34"/>
    </location>
    <ligand>
        <name>ATP</name>
        <dbReference type="ChEBI" id="CHEBI:30616"/>
    </ligand>
</feature>
<dbReference type="Pfam" id="PF11734">
    <property type="entry name" value="TilS_C"/>
    <property type="match status" value="1"/>
</dbReference>
<dbReference type="NCBIfam" id="TIGR02432">
    <property type="entry name" value="lysidine_TilS_N"/>
    <property type="match status" value="1"/>
</dbReference>
<dbReference type="NCBIfam" id="TIGR02433">
    <property type="entry name" value="lysidine_TilS_C"/>
    <property type="match status" value="1"/>
</dbReference>
<evidence type="ECO:0000313" key="10">
    <source>
        <dbReference type="EMBL" id="UXP30635.1"/>
    </source>
</evidence>
<dbReference type="SUPFAM" id="SSF56037">
    <property type="entry name" value="PheT/TilS domain"/>
    <property type="match status" value="1"/>
</dbReference>
<dbReference type="GO" id="GO:0032267">
    <property type="term" value="F:tRNA(Ile)-lysidine synthase activity"/>
    <property type="evidence" value="ECO:0007669"/>
    <property type="project" value="UniProtKB-EC"/>
</dbReference>
<dbReference type="Gene3D" id="3.50.40.10">
    <property type="entry name" value="Phenylalanyl-trna Synthetase, Chain B, domain 3"/>
    <property type="match status" value="1"/>
</dbReference>
<reference evidence="10" key="1">
    <citation type="submission" date="2022-09" db="EMBL/GenBank/DDBJ databases">
        <title>Comparative genomics and taxonomic characterization of three novel marine species of genus Reichenbachiella exhibiting antioxidant and polysaccharide degradation activities.</title>
        <authorList>
            <person name="Muhammad N."/>
            <person name="Lee Y.-J."/>
            <person name="Ko J."/>
            <person name="Kim S.-G."/>
        </authorList>
    </citation>
    <scope>NUCLEOTIDE SEQUENCE</scope>
    <source>
        <strain evidence="10">BKB1-1</strain>
    </source>
</reference>
<dbReference type="RefSeq" id="WP_262308082.1">
    <property type="nucleotide sequence ID" value="NZ_CP106679.1"/>
</dbReference>
<dbReference type="SMART" id="SM00977">
    <property type="entry name" value="TilS_C"/>
    <property type="match status" value="1"/>
</dbReference>
<comment type="domain">
    <text evidence="8">The N-terminal region contains the highly conserved SGGXDS motif, predicted to be a P-loop motif involved in ATP binding.</text>
</comment>
<sequence length="445" mass="51292">MANLIEKFDAYITKHGLFSREDKLLATVSGGIDSIVLCHLLKGLGYNFSIAHCNFGLRGKESDLDQKLVEDLGSQLGVTVYVKKFETSEYAASQKISTQMAARDLRYAWFNELLANHELDLILTAHHANDLIETSIFNFSKGTGVAGLRGIQKKNGKLVRPLSFATKDDIIAYAQAQQLTWREDASNSCNKYHRNRIRHKIINQLKKINPSLESTYLHTQERLESLESLLTNTSKTIRNKYMVRKKNITTLNMTWFELEKGGLVILEDILRPYGFSLQQCQAIITSLYGLSGKQFFSQYWTLVVDRKKLIITHDEDHPSINLSLDADQEALTILDHRYVFHIQDMPVEIIKSPEYAFLDADKIEFPIQVRNWQEGDRFVPLGMKSQKKLSDFMIDEKIPVNLKERLLIFESNQNIIWIAGKRIDDRFKITDQTKKVFIIKQERNV</sequence>
<comment type="similarity">
    <text evidence="8">Belongs to the tRNA(Ile)-lysidine synthase family.</text>
</comment>
<gene>
    <name evidence="8 10" type="primary">tilS</name>
    <name evidence="10" type="ORF">N6H18_09735</name>
</gene>
<protein>
    <recommendedName>
        <fullName evidence="8">tRNA(Ile)-lysidine synthase</fullName>
        <ecNumber evidence="8">6.3.4.19</ecNumber>
    </recommendedName>
    <alternativeName>
        <fullName evidence="8">tRNA(Ile)-2-lysyl-cytidine synthase</fullName>
    </alternativeName>
    <alternativeName>
        <fullName evidence="8">tRNA(Ile)-lysidine synthetase</fullName>
    </alternativeName>
</protein>
<keyword evidence="6 8" id="KW-0067">ATP-binding</keyword>
<dbReference type="InterPro" id="IPR012094">
    <property type="entry name" value="tRNA_Ile_lys_synt"/>
</dbReference>
<keyword evidence="2 8" id="KW-0963">Cytoplasm</keyword>
<feature type="domain" description="Lysidine-tRNA(Ile) synthetase C-terminal" evidence="9">
    <location>
        <begin position="367"/>
        <end position="439"/>
    </location>
</feature>
<dbReference type="PANTHER" id="PTHR43033">
    <property type="entry name" value="TRNA(ILE)-LYSIDINE SYNTHASE-RELATED"/>
    <property type="match status" value="1"/>
</dbReference>
<dbReference type="EMBL" id="CP106679">
    <property type="protein sequence ID" value="UXP30635.1"/>
    <property type="molecule type" value="Genomic_DNA"/>
</dbReference>
<keyword evidence="3 8" id="KW-0436">Ligase</keyword>
<evidence type="ECO:0000256" key="5">
    <source>
        <dbReference type="ARBA" id="ARBA00022741"/>
    </source>
</evidence>
<evidence type="ECO:0000313" key="11">
    <source>
        <dbReference type="Proteomes" id="UP001065174"/>
    </source>
</evidence>
<keyword evidence="5 8" id="KW-0547">Nucleotide-binding</keyword>
<dbReference type="InterPro" id="IPR011063">
    <property type="entry name" value="TilS/TtcA_N"/>
</dbReference>